<dbReference type="PROSITE" id="PS50977">
    <property type="entry name" value="HTH_TETR_2"/>
    <property type="match status" value="1"/>
</dbReference>
<feature type="domain" description="HTH tetR-type" evidence="3">
    <location>
        <begin position="9"/>
        <end position="69"/>
    </location>
</feature>
<accession>A0A8J7VZS3</accession>
<dbReference type="InterPro" id="IPR009057">
    <property type="entry name" value="Homeodomain-like_sf"/>
</dbReference>
<proteinExistence type="predicted"/>
<dbReference type="AlphaFoldDB" id="A0A8J7VZS3"/>
<feature type="DNA-binding region" description="H-T-H motif" evidence="2">
    <location>
        <begin position="32"/>
        <end position="51"/>
    </location>
</feature>
<organism evidence="4 5">
    <name type="scientific">Sinanaerobacter chloroacetimidivorans</name>
    <dbReference type="NCBI Taxonomy" id="2818044"/>
    <lineage>
        <taxon>Bacteria</taxon>
        <taxon>Bacillati</taxon>
        <taxon>Bacillota</taxon>
        <taxon>Clostridia</taxon>
        <taxon>Peptostreptococcales</taxon>
        <taxon>Anaerovoracaceae</taxon>
        <taxon>Sinanaerobacter</taxon>
    </lineage>
</organism>
<dbReference type="Gene3D" id="1.10.357.10">
    <property type="entry name" value="Tetracycline Repressor, domain 2"/>
    <property type="match status" value="1"/>
</dbReference>
<evidence type="ECO:0000313" key="4">
    <source>
        <dbReference type="EMBL" id="MBR0597724.1"/>
    </source>
</evidence>
<gene>
    <name evidence="4" type="ORF">KCX82_07565</name>
</gene>
<evidence type="ECO:0000256" key="2">
    <source>
        <dbReference type="PROSITE-ProRule" id="PRU00335"/>
    </source>
</evidence>
<dbReference type="Pfam" id="PF14278">
    <property type="entry name" value="TetR_C_8"/>
    <property type="match status" value="1"/>
</dbReference>
<evidence type="ECO:0000313" key="5">
    <source>
        <dbReference type="Proteomes" id="UP000675664"/>
    </source>
</evidence>
<dbReference type="InterPro" id="IPR001647">
    <property type="entry name" value="HTH_TetR"/>
</dbReference>
<dbReference type="SUPFAM" id="SSF46689">
    <property type="entry name" value="Homeodomain-like"/>
    <property type="match status" value="1"/>
</dbReference>
<sequence length="193" mass="22618">MMKESPKVMETKERIKDAFFELYKDQKIEKISIKEITDKAQLNRGTFYVYYKDIYDLLDQAEDEIIQELLAKLKGTIGLLLFQDHDNFSIKPALQLFIKHSKYLKILLGSNGDPNFTHKLKSIVIQSVKEMIEASPHAKKKNLDYIMEYVSSAQLGLLSYWLRKDMELDIDEFEVIMKRINLNGPLSYLRSED</sequence>
<evidence type="ECO:0000256" key="1">
    <source>
        <dbReference type="ARBA" id="ARBA00023125"/>
    </source>
</evidence>
<dbReference type="Proteomes" id="UP000675664">
    <property type="component" value="Unassembled WGS sequence"/>
</dbReference>
<dbReference type="EMBL" id="JAGSND010000004">
    <property type="protein sequence ID" value="MBR0597724.1"/>
    <property type="molecule type" value="Genomic_DNA"/>
</dbReference>
<keyword evidence="5" id="KW-1185">Reference proteome</keyword>
<dbReference type="InterPro" id="IPR050624">
    <property type="entry name" value="HTH-type_Tx_Regulator"/>
</dbReference>
<protein>
    <submittedName>
        <fullName evidence="4">TetR/AcrR family transcriptional regulator</fullName>
    </submittedName>
</protein>
<dbReference type="RefSeq" id="WP_227017857.1">
    <property type="nucleotide sequence ID" value="NZ_JAGSND010000004.1"/>
</dbReference>
<comment type="caution">
    <text evidence="4">The sequence shown here is derived from an EMBL/GenBank/DDBJ whole genome shotgun (WGS) entry which is preliminary data.</text>
</comment>
<reference evidence="4" key="1">
    <citation type="submission" date="2021-04" db="EMBL/GenBank/DDBJ databases">
        <title>Sinoanaerobacter chloroacetimidivorans sp. nov., an obligate anaerobic bacterium isolated from anaerobic sludge.</title>
        <authorList>
            <person name="Bao Y."/>
        </authorList>
    </citation>
    <scope>NUCLEOTIDE SEQUENCE</scope>
    <source>
        <strain evidence="4">BAD-6</strain>
    </source>
</reference>
<dbReference type="PANTHER" id="PTHR43479:SF7">
    <property type="entry name" value="TETR-FAMILY TRANSCRIPTIONAL REGULATOR"/>
    <property type="match status" value="1"/>
</dbReference>
<dbReference type="GO" id="GO:0003677">
    <property type="term" value="F:DNA binding"/>
    <property type="evidence" value="ECO:0007669"/>
    <property type="project" value="UniProtKB-UniRule"/>
</dbReference>
<keyword evidence="1 2" id="KW-0238">DNA-binding</keyword>
<reference evidence="4" key="2">
    <citation type="submission" date="2021-04" db="EMBL/GenBank/DDBJ databases">
        <authorList>
            <person name="Liu J."/>
        </authorList>
    </citation>
    <scope>NUCLEOTIDE SEQUENCE</scope>
    <source>
        <strain evidence="4">BAD-6</strain>
    </source>
</reference>
<dbReference type="InterPro" id="IPR039532">
    <property type="entry name" value="TetR_C_Firmicutes"/>
</dbReference>
<name>A0A8J7VZS3_9FIRM</name>
<dbReference type="PANTHER" id="PTHR43479">
    <property type="entry name" value="ACREF/ENVCD OPERON REPRESSOR-RELATED"/>
    <property type="match status" value="1"/>
</dbReference>
<evidence type="ECO:0000259" key="3">
    <source>
        <dbReference type="PROSITE" id="PS50977"/>
    </source>
</evidence>